<proteinExistence type="predicted"/>
<comment type="caution">
    <text evidence="1">The sequence shown here is derived from an EMBL/GenBank/DDBJ whole genome shotgun (WGS) entry which is preliminary data.</text>
</comment>
<protein>
    <submittedName>
        <fullName evidence="1">Uncharacterized protein</fullName>
    </submittedName>
</protein>
<dbReference type="AlphaFoldDB" id="A0A843V9A2"/>
<accession>A0A843V9A2</accession>
<sequence>MGLRLCGPQEWCWLVSTVSWFVLVKRQLDLSSVAARLRGSPVWFVRVRESMRLLALHLVQGRTVAELGLHHQQCNLFFLFTSGYAPDSCD</sequence>
<evidence type="ECO:0000313" key="1">
    <source>
        <dbReference type="EMBL" id="MQL92475.1"/>
    </source>
</evidence>
<evidence type="ECO:0000313" key="2">
    <source>
        <dbReference type="Proteomes" id="UP000652761"/>
    </source>
</evidence>
<reference evidence="1" key="1">
    <citation type="submission" date="2017-07" db="EMBL/GenBank/DDBJ databases">
        <title>Taro Niue Genome Assembly and Annotation.</title>
        <authorList>
            <person name="Atibalentja N."/>
            <person name="Keating K."/>
            <person name="Fields C.J."/>
        </authorList>
    </citation>
    <scope>NUCLEOTIDE SEQUENCE</scope>
    <source>
        <strain evidence="1">Niue_2</strain>
        <tissue evidence="1">Leaf</tissue>
    </source>
</reference>
<keyword evidence="2" id="KW-1185">Reference proteome</keyword>
<name>A0A843V9A2_COLES</name>
<organism evidence="1 2">
    <name type="scientific">Colocasia esculenta</name>
    <name type="common">Wild taro</name>
    <name type="synonym">Arum esculentum</name>
    <dbReference type="NCBI Taxonomy" id="4460"/>
    <lineage>
        <taxon>Eukaryota</taxon>
        <taxon>Viridiplantae</taxon>
        <taxon>Streptophyta</taxon>
        <taxon>Embryophyta</taxon>
        <taxon>Tracheophyta</taxon>
        <taxon>Spermatophyta</taxon>
        <taxon>Magnoliopsida</taxon>
        <taxon>Liliopsida</taxon>
        <taxon>Araceae</taxon>
        <taxon>Aroideae</taxon>
        <taxon>Colocasieae</taxon>
        <taxon>Colocasia</taxon>
    </lineage>
</organism>
<dbReference type="EMBL" id="NMUH01001450">
    <property type="protein sequence ID" value="MQL92475.1"/>
    <property type="molecule type" value="Genomic_DNA"/>
</dbReference>
<gene>
    <name evidence="1" type="ORF">Taro_025098</name>
</gene>
<dbReference type="Proteomes" id="UP000652761">
    <property type="component" value="Unassembled WGS sequence"/>
</dbReference>